<protein>
    <submittedName>
        <fullName evidence="2">Uncharacterized protein</fullName>
    </submittedName>
</protein>
<keyword evidence="3" id="KW-1185">Reference proteome</keyword>
<keyword evidence="1" id="KW-0472">Membrane</keyword>
<reference evidence="2" key="1">
    <citation type="submission" date="2021-11" db="EMBL/GenBank/DDBJ databases">
        <authorList>
            <person name="Rodrigo-Torres L."/>
            <person name="Arahal R. D."/>
            <person name="Lucena T."/>
        </authorList>
    </citation>
    <scope>NUCLEOTIDE SEQUENCE</scope>
    <source>
        <strain evidence="2">CECT 7929</strain>
    </source>
</reference>
<evidence type="ECO:0000256" key="1">
    <source>
        <dbReference type="SAM" id="Phobius"/>
    </source>
</evidence>
<organism evidence="2 3">
    <name type="scientific">Vibrio stylophorae</name>
    <dbReference type="NCBI Taxonomy" id="659351"/>
    <lineage>
        <taxon>Bacteria</taxon>
        <taxon>Pseudomonadati</taxon>
        <taxon>Pseudomonadota</taxon>
        <taxon>Gammaproteobacteria</taxon>
        <taxon>Vibrionales</taxon>
        <taxon>Vibrionaceae</taxon>
        <taxon>Vibrio</taxon>
    </lineage>
</organism>
<sequence length="138" mass="15823">MPQLEQYQPKLTRFSWGMLSLLVLVLLCSRTLAERAVTFETQINPHQLVSEALLPAALPDSHTPRLYLGKTPSKSNTLPAIFPPQRLWLLALFSFALLVALLLKQQIPSHYLRFPHHRLGGWQEANLRYRFAQAHDSK</sequence>
<keyword evidence="1" id="KW-1133">Transmembrane helix</keyword>
<dbReference type="RefSeq" id="WP_237464862.1">
    <property type="nucleotide sequence ID" value="NZ_CAKLDI010000001.1"/>
</dbReference>
<comment type="caution">
    <text evidence="2">The sequence shown here is derived from an EMBL/GenBank/DDBJ whole genome shotgun (WGS) entry which is preliminary data.</text>
</comment>
<evidence type="ECO:0000313" key="3">
    <source>
        <dbReference type="Proteomes" id="UP000838672"/>
    </source>
</evidence>
<feature type="transmembrane region" description="Helical" evidence="1">
    <location>
        <begin position="87"/>
        <end position="103"/>
    </location>
</feature>
<dbReference type="Proteomes" id="UP000838672">
    <property type="component" value="Unassembled WGS sequence"/>
</dbReference>
<accession>A0ABN8DSK5</accession>
<proteinExistence type="predicted"/>
<keyword evidence="1" id="KW-0812">Transmembrane</keyword>
<dbReference type="EMBL" id="CAKLDI010000001">
    <property type="protein sequence ID" value="CAH0532813.1"/>
    <property type="molecule type" value="Genomic_DNA"/>
</dbReference>
<evidence type="ECO:0000313" key="2">
    <source>
        <dbReference type="EMBL" id="CAH0532813.1"/>
    </source>
</evidence>
<gene>
    <name evidence="2" type="ORF">VST7929_00660</name>
</gene>
<name>A0ABN8DSK5_9VIBR</name>